<organism evidence="17 18">
    <name type="scientific">Bacillus mesophilum</name>
    <dbReference type="NCBI Taxonomy" id="1071718"/>
    <lineage>
        <taxon>Bacteria</taxon>
        <taxon>Bacillati</taxon>
        <taxon>Bacillota</taxon>
        <taxon>Bacilli</taxon>
        <taxon>Bacillales</taxon>
        <taxon>Bacillaceae</taxon>
        <taxon>Bacillus</taxon>
    </lineage>
</organism>
<evidence type="ECO:0000256" key="6">
    <source>
        <dbReference type="ARBA" id="ARBA00022679"/>
    </source>
</evidence>
<evidence type="ECO:0000256" key="7">
    <source>
        <dbReference type="ARBA" id="ARBA00022801"/>
    </source>
</evidence>
<evidence type="ECO:0000256" key="1">
    <source>
        <dbReference type="ARBA" id="ARBA00007090"/>
    </source>
</evidence>
<dbReference type="InterPro" id="IPR036950">
    <property type="entry name" value="PBP_transglycosylase"/>
</dbReference>
<dbReference type="RefSeq" id="WP_151573046.1">
    <property type="nucleotide sequence ID" value="NZ_WBOT01000002.1"/>
</dbReference>
<dbReference type="GO" id="GO:0009002">
    <property type="term" value="F:serine-type D-Ala-D-Ala carboxypeptidase activity"/>
    <property type="evidence" value="ECO:0007669"/>
    <property type="project" value="UniProtKB-EC"/>
</dbReference>
<feature type="compositionally biased region" description="Low complexity" evidence="14">
    <location>
        <begin position="865"/>
        <end position="878"/>
    </location>
</feature>
<dbReference type="SMART" id="SM00060">
    <property type="entry name" value="FN3"/>
    <property type="match status" value="1"/>
</dbReference>
<evidence type="ECO:0000256" key="3">
    <source>
        <dbReference type="ARBA" id="ARBA00022645"/>
    </source>
</evidence>
<dbReference type="NCBIfam" id="TIGR02074">
    <property type="entry name" value="PBP_1a_fam"/>
    <property type="match status" value="1"/>
</dbReference>
<dbReference type="Gene3D" id="2.60.40.10">
    <property type="entry name" value="Immunoglobulins"/>
    <property type="match status" value="1"/>
</dbReference>
<dbReference type="SUPFAM" id="SSF56601">
    <property type="entry name" value="beta-lactamase/transpeptidase-like"/>
    <property type="match status" value="1"/>
</dbReference>
<dbReference type="GO" id="GO:0008360">
    <property type="term" value="P:regulation of cell shape"/>
    <property type="evidence" value="ECO:0007669"/>
    <property type="project" value="UniProtKB-KW"/>
</dbReference>
<gene>
    <name evidence="17" type="ORF">F7732_06050</name>
</gene>
<feature type="compositionally biased region" description="Gly residues" evidence="14">
    <location>
        <begin position="805"/>
        <end position="823"/>
    </location>
</feature>
<accession>A0A7V7RMQ9</accession>
<name>A0A7V7RMQ9_9BACI</name>
<keyword evidence="15" id="KW-0812">Transmembrane</keyword>
<dbReference type="GO" id="GO:0071555">
    <property type="term" value="P:cell wall organization"/>
    <property type="evidence" value="ECO:0007669"/>
    <property type="project" value="UniProtKB-KW"/>
</dbReference>
<dbReference type="PROSITE" id="PS50853">
    <property type="entry name" value="FN3"/>
    <property type="match status" value="1"/>
</dbReference>
<dbReference type="InterPro" id="IPR023346">
    <property type="entry name" value="Lysozyme-like_dom_sf"/>
</dbReference>
<keyword evidence="8" id="KW-0133">Cell shape</keyword>
<dbReference type="EMBL" id="WBOT01000002">
    <property type="protein sequence ID" value="KAB2333648.1"/>
    <property type="molecule type" value="Genomic_DNA"/>
</dbReference>
<sequence>MAEKFQSREERRKELASKPKNKGKKKSKNIFKRIFLALIVLGIVGMIAGAATFAFMVKDTPPLDESALKDPIPSEIFDSEGNTIAKVGSGKLDYVNYEDIPDLVENAFLATEDVRFYKHNGMDLIRLGGAVIANVTDGFGSEGASTITQQVVKNSFLNNEKTISRKAQEAWLAFQLERKYTKQEIFEMYVNKIWMSQGSHGVLTASKIYFGKELNELELHEAAMLAGMPQSPENYNPFKHPDRAEKRRNIVLSLMNQHGFITEEEMKAAQEIPVESSLVPEDQRETDDMPYDSFVDVVIDEVEDKYPDLDIFSDGLKIYTTLDVNAQKHVEGLLNGNDVIQYPDDEFQAGITLLDTKTGQIKAIGGGRNLEVKRGFNYAVDLRRHAGSTFKPIVDYGPAIEYKQWGTYQTIVDEPYTYSGGTAINNWDNRHMGPMSMREALARSRNIPALKALQEVGLDQSKEFANKLGIPVETMLESYSIGAFEVSPLQMAGAYSAFGNNGFYTEPYSVKEIEMRDGTKIDAKPEAEVVMKDYTAFMISDMLKSVVNSSYGTGREANVPGLPVAGKTGTTNYTAEEIREYGVTNGGVPDAWFAGYTTNYTAAIWTGYTERKNFIKAGNDQRIAQQLFRNVMSYVSEGIDTPDFEQPSSVEQVQIEKGSNPAKLASDYTPESQIINEYAVKGFAPNAVSDRFEKLNAPTELQAQYNPETNQVNVTWSYPEDLDGVQFDISVSLNEGAEQQLGTMSDTSLTLQDIEPGSVYRFTVRAIRGSLQSDPATASVEIPQADDNEDDQGSENNGENPENGNGNGNGNNNGNGNGNGNGNDSGNEDGNNEGSGNGEEEDQNGSGNEEEGGENSGDSDGGSEGSNNQQGTNNGSGQ</sequence>
<feature type="compositionally biased region" description="Low complexity" evidence="14">
    <location>
        <begin position="794"/>
        <end position="804"/>
    </location>
</feature>
<keyword evidence="15" id="KW-1133">Transmembrane helix</keyword>
<evidence type="ECO:0000256" key="4">
    <source>
        <dbReference type="ARBA" id="ARBA00022670"/>
    </source>
</evidence>
<dbReference type="SUPFAM" id="SSF53955">
    <property type="entry name" value="Lysozyme-like"/>
    <property type="match status" value="1"/>
</dbReference>
<evidence type="ECO:0000256" key="14">
    <source>
        <dbReference type="SAM" id="MobiDB-lite"/>
    </source>
</evidence>
<dbReference type="Pfam" id="PF00912">
    <property type="entry name" value="Transgly"/>
    <property type="match status" value="1"/>
</dbReference>
<feature type="compositionally biased region" description="Acidic residues" evidence="14">
    <location>
        <begin position="784"/>
        <end position="793"/>
    </location>
</feature>
<dbReference type="Proteomes" id="UP000441354">
    <property type="component" value="Unassembled WGS sequence"/>
</dbReference>
<keyword evidence="9" id="KW-0573">Peptidoglycan synthesis</keyword>
<keyword evidence="11" id="KW-0961">Cell wall biogenesis/degradation</keyword>
<dbReference type="GO" id="GO:0008955">
    <property type="term" value="F:peptidoglycan glycosyltransferase activity"/>
    <property type="evidence" value="ECO:0007669"/>
    <property type="project" value="UniProtKB-EC"/>
</dbReference>
<feature type="transmembrane region" description="Helical" evidence="15">
    <location>
        <begin position="34"/>
        <end position="57"/>
    </location>
</feature>
<feature type="region of interest" description="Disordered" evidence="14">
    <location>
        <begin position="774"/>
        <end position="878"/>
    </location>
</feature>
<dbReference type="InterPro" id="IPR001264">
    <property type="entry name" value="Glyco_trans_51"/>
</dbReference>
<feature type="region of interest" description="Disordered" evidence="14">
    <location>
        <begin position="1"/>
        <end position="24"/>
    </location>
</feature>
<dbReference type="GO" id="GO:0008658">
    <property type="term" value="F:penicillin binding"/>
    <property type="evidence" value="ECO:0007669"/>
    <property type="project" value="InterPro"/>
</dbReference>
<evidence type="ECO:0000256" key="5">
    <source>
        <dbReference type="ARBA" id="ARBA00022676"/>
    </source>
</evidence>
<dbReference type="GO" id="GO:0006508">
    <property type="term" value="P:proteolysis"/>
    <property type="evidence" value="ECO:0007669"/>
    <property type="project" value="UniProtKB-KW"/>
</dbReference>
<comment type="similarity">
    <text evidence="1">In the C-terminal section; belongs to the transpeptidase family.</text>
</comment>
<evidence type="ECO:0000256" key="15">
    <source>
        <dbReference type="SAM" id="Phobius"/>
    </source>
</evidence>
<reference evidence="17 18" key="1">
    <citation type="journal article" date="2014" name="Arch. Microbiol.">
        <title>Bacillus mesophilum sp. nov., strain IITR-54T, a novel 4-chlorobiphenyl dechlorinating bacterium.</title>
        <authorList>
            <person name="Manickam N."/>
            <person name="Singh N.K."/>
            <person name="Bajaj A."/>
            <person name="Kumar R.M."/>
            <person name="Kaur G."/>
            <person name="Kaur N."/>
            <person name="Bala M."/>
            <person name="Kumar A."/>
            <person name="Mayilraj S."/>
        </authorList>
    </citation>
    <scope>NUCLEOTIDE SEQUENCE [LARGE SCALE GENOMIC DNA]</scope>
    <source>
        <strain evidence="17 18">IITR-54</strain>
    </source>
</reference>
<dbReference type="GO" id="GO:0030288">
    <property type="term" value="C:outer membrane-bounded periplasmic space"/>
    <property type="evidence" value="ECO:0007669"/>
    <property type="project" value="TreeGrafter"/>
</dbReference>
<evidence type="ECO:0000256" key="10">
    <source>
        <dbReference type="ARBA" id="ARBA00023268"/>
    </source>
</evidence>
<feature type="compositionally biased region" description="Acidic residues" evidence="14">
    <location>
        <begin position="838"/>
        <end position="853"/>
    </location>
</feature>
<dbReference type="OrthoDB" id="9766909at2"/>
<comment type="catalytic activity">
    <reaction evidence="13">
        <text>[GlcNAc-(1-&gt;4)-Mur2Ac(oyl-L-Ala-gamma-D-Glu-L-Lys-D-Ala-D-Ala)](n)-di-trans,octa-cis-undecaprenyl diphosphate + beta-D-GlcNAc-(1-&gt;4)-Mur2Ac(oyl-L-Ala-gamma-D-Glu-L-Lys-D-Ala-D-Ala)-di-trans,octa-cis-undecaprenyl diphosphate = [GlcNAc-(1-&gt;4)-Mur2Ac(oyl-L-Ala-gamma-D-Glu-L-Lys-D-Ala-D-Ala)](n+1)-di-trans,octa-cis-undecaprenyl diphosphate + di-trans,octa-cis-undecaprenyl diphosphate + H(+)</text>
        <dbReference type="Rhea" id="RHEA:23708"/>
        <dbReference type="Rhea" id="RHEA-COMP:9602"/>
        <dbReference type="Rhea" id="RHEA-COMP:9603"/>
        <dbReference type="ChEBI" id="CHEBI:15378"/>
        <dbReference type="ChEBI" id="CHEBI:58405"/>
        <dbReference type="ChEBI" id="CHEBI:60033"/>
        <dbReference type="ChEBI" id="CHEBI:78435"/>
        <dbReference type="EC" id="2.4.99.28"/>
    </reaction>
</comment>
<dbReference type="InterPro" id="IPR013783">
    <property type="entry name" value="Ig-like_fold"/>
</dbReference>
<keyword evidence="6" id="KW-0808">Transferase</keyword>
<evidence type="ECO:0000256" key="2">
    <source>
        <dbReference type="ARBA" id="ARBA00007739"/>
    </source>
</evidence>
<dbReference type="InterPro" id="IPR050396">
    <property type="entry name" value="Glycosyltr_51/Transpeptidase"/>
</dbReference>
<evidence type="ECO:0000256" key="13">
    <source>
        <dbReference type="ARBA" id="ARBA00049902"/>
    </source>
</evidence>
<comment type="caution">
    <text evidence="17">The sequence shown here is derived from an EMBL/GenBank/DDBJ whole genome shotgun (WGS) entry which is preliminary data.</text>
</comment>
<dbReference type="CDD" id="cd00063">
    <property type="entry name" value="FN3"/>
    <property type="match status" value="1"/>
</dbReference>
<proteinExistence type="inferred from homology"/>
<dbReference type="InterPro" id="IPR001460">
    <property type="entry name" value="PCN-bd_Tpept"/>
</dbReference>
<dbReference type="AlphaFoldDB" id="A0A7V7RMQ9"/>
<evidence type="ECO:0000313" key="18">
    <source>
        <dbReference type="Proteomes" id="UP000441354"/>
    </source>
</evidence>
<dbReference type="InterPro" id="IPR003961">
    <property type="entry name" value="FN3_dom"/>
</dbReference>
<dbReference type="InterPro" id="IPR036116">
    <property type="entry name" value="FN3_sf"/>
</dbReference>
<dbReference type="FunFam" id="1.10.3810.10:FF:000001">
    <property type="entry name" value="Penicillin-binding protein 1A"/>
    <property type="match status" value="1"/>
</dbReference>
<keyword evidence="3" id="KW-0121">Carboxypeptidase</keyword>
<feature type="compositionally biased region" description="Basic and acidic residues" evidence="14">
    <location>
        <begin position="1"/>
        <end position="17"/>
    </location>
</feature>
<comment type="catalytic activity">
    <reaction evidence="12">
        <text>Preferential cleavage: (Ac)2-L-Lys-D-Ala-|-D-Ala. Also transpeptidation of peptidyl-alanyl moieties that are N-acyl substituents of D-alanine.</text>
        <dbReference type="EC" id="3.4.16.4"/>
    </reaction>
</comment>
<evidence type="ECO:0000256" key="12">
    <source>
        <dbReference type="ARBA" id="ARBA00034000"/>
    </source>
</evidence>
<dbReference type="SUPFAM" id="SSF49265">
    <property type="entry name" value="Fibronectin type III"/>
    <property type="match status" value="1"/>
</dbReference>
<keyword evidence="7" id="KW-0378">Hydrolase</keyword>
<feature type="domain" description="Fibronectin type-III" evidence="16">
    <location>
        <begin position="697"/>
        <end position="787"/>
    </location>
</feature>
<keyword evidence="4" id="KW-0645">Protease</keyword>
<dbReference type="Gene3D" id="3.40.710.10">
    <property type="entry name" value="DD-peptidase/beta-lactamase superfamily"/>
    <property type="match status" value="1"/>
</dbReference>
<dbReference type="GO" id="GO:0009252">
    <property type="term" value="P:peptidoglycan biosynthetic process"/>
    <property type="evidence" value="ECO:0007669"/>
    <property type="project" value="UniProtKB-KW"/>
</dbReference>
<keyword evidence="18" id="KW-1185">Reference proteome</keyword>
<dbReference type="Gene3D" id="1.10.3810.10">
    <property type="entry name" value="Biosynthetic peptidoglycan transglycosylase-like"/>
    <property type="match status" value="1"/>
</dbReference>
<evidence type="ECO:0000256" key="9">
    <source>
        <dbReference type="ARBA" id="ARBA00022984"/>
    </source>
</evidence>
<keyword evidence="15" id="KW-0472">Membrane</keyword>
<dbReference type="Pfam" id="PF00041">
    <property type="entry name" value="fn3"/>
    <property type="match status" value="1"/>
</dbReference>
<evidence type="ECO:0000256" key="8">
    <source>
        <dbReference type="ARBA" id="ARBA00022960"/>
    </source>
</evidence>
<keyword evidence="10" id="KW-0511">Multifunctional enzyme</keyword>
<evidence type="ECO:0000313" key="17">
    <source>
        <dbReference type="EMBL" id="KAB2333648.1"/>
    </source>
</evidence>
<dbReference type="PANTHER" id="PTHR32282">
    <property type="entry name" value="BINDING PROTEIN TRANSPEPTIDASE, PUTATIVE-RELATED"/>
    <property type="match status" value="1"/>
</dbReference>
<dbReference type="Pfam" id="PF00905">
    <property type="entry name" value="Transpeptidase"/>
    <property type="match status" value="1"/>
</dbReference>
<dbReference type="PANTHER" id="PTHR32282:SF29">
    <property type="entry name" value="PENICILLIN-BINDING PROTEIN 1A"/>
    <property type="match status" value="1"/>
</dbReference>
<evidence type="ECO:0000259" key="16">
    <source>
        <dbReference type="PROSITE" id="PS50853"/>
    </source>
</evidence>
<comment type="similarity">
    <text evidence="2">In the N-terminal section; belongs to the glycosyltransferase 51 family.</text>
</comment>
<protein>
    <submittedName>
        <fullName evidence="17">PBP1A family penicillin-binding protein</fullName>
    </submittedName>
</protein>
<keyword evidence="5" id="KW-0328">Glycosyltransferase</keyword>
<dbReference type="InterPro" id="IPR012338">
    <property type="entry name" value="Beta-lactam/transpept-like"/>
</dbReference>
<evidence type="ECO:0000256" key="11">
    <source>
        <dbReference type="ARBA" id="ARBA00023316"/>
    </source>
</evidence>